<dbReference type="EMBL" id="CP097330">
    <property type="protein sequence ID" value="URF05628.1"/>
    <property type="molecule type" value="Genomic_DNA"/>
</dbReference>
<dbReference type="SUPFAM" id="SSF56300">
    <property type="entry name" value="Metallo-dependent phosphatases"/>
    <property type="match status" value="1"/>
</dbReference>
<dbReference type="KEGG" id="ccam:M5D45_07480"/>
<dbReference type="AlphaFoldDB" id="A0AAE9I111"/>
<dbReference type="RefSeq" id="WP_211943300.1">
    <property type="nucleotide sequence ID" value="NZ_CAJPVH010000018.1"/>
</dbReference>
<dbReference type="Gene3D" id="3.60.21.10">
    <property type="match status" value="1"/>
</dbReference>
<dbReference type="PIRSF" id="PIRSF000887">
    <property type="entry name" value="Pesterase_MJ0037"/>
    <property type="match status" value="1"/>
</dbReference>
<sequence>MSQPDAATLHAFGAQAVEVAGETLWLLPEHAIWWPGAAMLLVADVHIGKAAAFRALGQPVPPGTTAENLTRLHALAMRYPARELVFLGDFLHARAARTAAVIAALHDWRRALPARVRCTLVRGNHDTHAGDPPPELGMTVVTEPLRAGPFALCHMPGASPDGYVLAGHLHPAVVLRGSGADALRLPCFVLGEAGAILPAFGAFTGHATVRRAPGNRIYGVGDGRVWPVPG</sequence>
<organism evidence="1 2">
    <name type="scientific">Cupriavidus campinensis</name>
    <dbReference type="NCBI Taxonomy" id="151783"/>
    <lineage>
        <taxon>Bacteria</taxon>
        <taxon>Pseudomonadati</taxon>
        <taxon>Pseudomonadota</taxon>
        <taxon>Betaproteobacteria</taxon>
        <taxon>Burkholderiales</taxon>
        <taxon>Burkholderiaceae</taxon>
        <taxon>Cupriavidus</taxon>
    </lineage>
</organism>
<reference evidence="1" key="2">
    <citation type="submission" date="2022-05" db="EMBL/GenBank/DDBJ databases">
        <authorList>
            <person name="Kunte H.-J."/>
        </authorList>
    </citation>
    <scope>NUCLEOTIDE SEQUENCE</scope>
    <source>
        <strain evidence="1">G5</strain>
    </source>
</reference>
<gene>
    <name evidence="1" type="primary">pdeM</name>
    <name evidence="1" type="ORF">M5D45_07480</name>
</gene>
<accession>A0AAE9I111</accession>
<evidence type="ECO:0000313" key="2">
    <source>
        <dbReference type="Proteomes" id="UP001056132"/>
    </source>
</evidence>
<proteinExistence type="predicted"/>
<dbReference type="GO" id="GO:0016787">
    <property type="term" value="F:hydrolase activity"/>
    <property type="evidence" value="ECO:0007669"/>
    <property type="project" value="UniProtKB-KW"/>
</dbReference>
<dbReference type="InterPro" id="IPR024173">
    <property type="entry name" value="Pesterase_MJ0037-like"/>
</dbReference>
<dbReference type="InterPro" id="IPR026336">
    <property type="entry name" value="PdeM-like"/>
</dbReference>
<evidence type="ECO:0000313" key="1">
    <source>
        <dbReference type="EMBL" id="URF05628.1"/>
    </source>
</evidence>
<keyword evidence="1" id="KW-0540">Nuclease</keyword>
<name>A0AAE9I111_9BURK</name>
<dbReference type="PANTHER" id="PTHR39323">
    <property type="entry name" value="BLR1149 PROTEIN"/>
    <property type="match status" value="1"/>
</dbReference>
<protein>
    <submittedName>
        <fullName evidence="1">Ligase-associated DNA damage response endonuclease PdeM</fullName>
        <ecNumber evidence="1">3.1.-.-</ecNumber>
    </submittedName>
</protein>
<dbReference type="NCBIfam" id="TIGR04123">
    <property type="entry name" value="P_estr_lig_assc"/>
    <property type="match status" value="1"/>
</dbReference>
<dbReference type="EC" id="3.1.-.-" evidence="1"/>
<keyword evidence="1" id="KW-0255">Endonuclease</keyword>
<keyword evidence="1" id="KW-0436">Ligase</keyword>
<dbReference type="PANTHER" id="PTHR39323:SF1">
    <property type="entry name" value="BLR1149 PROTEIN"/>
    <property type="match status" value="1"/>
</dbReference>
<keyword evidence="1" id="KW-0378">Hydrolase</keyword>
<dbReference type="GO" id="GO:0016874">
    <property type="term" value="F:ligase activity"/>
    <property type="evidence" value="ECO:0007669"/>
    <property type="project" value="UniProtKB-KW"/>
</dbReference>
<dbReference type="InterPro" id="IPR029052">
    <property type="entry name" value="Metallo-depent_PP-like"/>
</dbReference>
<dbReference type="Proteomes" id="UP001056132">
    <property type="component" value="Chromosome 1"/>
</dbReference>
<reference evidence="1" key="1">
    <citation type="journal article" date="2022" name="Microbiol. Resour. Announc.">
        <title>Genome Sequence of Cupriavidus campinensis Strain G5, a Member of a Bacterial Consortium Capable of Polyethylene Degradation.</title>
        <authorList>
            <person name="Schneider B."/>
            <person name="Pfeiffer F."/>
            <person name="Dyall-Smith M."/>
            <person name="Kunte H.J."/>
        </authorList>
    </citation>
    <scope>NUCLEOTIDE SEQUENCE</scope>
    <source>
        <strain evidence="1">G5</strain>
    </source>
</reference>
<dbReference type="GO" id="GO:0004519">
    <property type="term" value="F:endonuclease activity"/>
    <property type="evidence" value="ECO:0007669"/>
    <property type="project" value="UniProtKB-KW"/>
</dbReference>